<dbReference type="AlphaFoldDB" id="A0AAN9JYB7"/>
<proteinExistence type="predicted"/>
<sequence length="93" mass="10371">MKMKVIIDVRIQLSQVTLTMVLNDFMLSLCWVALNGLPKYDCVLNTLLSISLQPSVGLDGAIHWNQGNVRTAFGDSNPDCNALWNFDVYIPVT</sequence>
<accession>A0AAN9JYB7</accession>
<comment type="caution">
    <text evidence="1">The sequence shown here is derived from an EMBL/GenBank/DDBJ whole genome shotgun (WGS) entry which is preliminary data.</text>
</comment>
<evidence type="ECO:0000313" key="1">
    <source>
        <dbReference type="EMBL" id="KAK7306599.1"/>
    </source>
</evidence>
<dbReference type="Proteomes" id="UP001367508">
    <property type="component" value="Unassembled WGS sequence"/>
</dbReference>
<reference evidence="1 2" key="1">
    <citation type="submission" date="2024-01" db="EMBL/GenBank/DDBJ databases">
        <title>The genomes of 5 underutilized Papilionoideae crops provide insights into root nodulation and disease resistanc.</title>
        <authorList>
            <person name="Jiang F."/>
        </authorList>
    </citation>
    <scope>NUCLEOTIDE SEQUENCE [LARGE SCALE GENOMIC DNA]</scope>
    <source>
        <strain evidence="1">LVBAO_FW01</strain>
        <tissue evidence="1">Leaves</tissue>
    </source>
</reference>
<dbReference type="EMBL" id="JAYMYQ010000011">
    <property type="protein sequence ID" value="KAK7306599.1"/>
    <property type="molecule type" value="Genomic_DNA"/>
</dbReference>
<organism evidence="1 2">
    <name type="scientific">Canavalia gladiata</name>
    <name type="common">Sword bean</name>
    <name type="synonym">Dolichos gladiatus</name>
    <dbReference type="NCBI Taxonomy" id="3824"/>
    <lineage>
        <taxon>Eukaryota</taxon>
        <taxon>Viridiplantae</taxon>
        <taxon>Streptophyta</taxon>
        <taxon>Embryophyta</taxon>
        <taxon>Tracheophyta</taxon>
        <taxon>Spermatophyta</taxon>
        <taxon>Magnoliopsida</taxon>
        <taxon>eudicotyledons</taxon>
        <taxon>Gunneridae</taxon>
        <taxon>Pentapetalae</taxon>
        <taxon>rosids</taxon>
        <taxon>fabids</taxon>
        <taxon>Fabales</taxon>
        <taxon>Fabaceae</taxon>
        <taxon>Papilionoideae</taxon>
        <taxon>50 kb inversion clade</taxon>
        <taxon>NPAAA clade</taxon>
        <taxon>indigoferoid/millettioid clade</taxon>
        <taxon>Phaseoleae</taxon>
        <taxon>Canavalia</taxon>
    </lineage>
</organism>
<keyword evidence="2" id="KW-1185">Reference proteome</keyword>
<gene>
    <name evidence="1" type="ORF">VNO77_44548</name>
</gene>
<name>A0AAN9JYB7_CANGL</name>
<evidence type="ECO:0000313" key="2">
    <source>
        <dbReference type="Proteomes" id="UP001367508"/>
    </source>
</evidence>
<protein>
    <submittedName>
        <fullName evidence="1">Uncharacterized protein</fullName>
    </submittedName>
</protein>